<dbReference type="Proteomes" id="UP000824014">
    <property type="component" value="Unassembled WGS sequence"/>
</dbReference>
<feature type="signal peptide" evidence="1">
    <location>
        <begin position="1"/>
        <end position="19"/>
    </location>
</feature>
<proteinExistence type="predicted"/>
<evidence type="ECO:0008006" key="4">
    <source>
        <dbReference type="Google" id="ProtNLM"/>
    </source>
</evidence>
<reference evidence="2" key="2">
    <citation type="submission" date="2021-04" db="EMBL/GenBank/DDBJ databases">
        <authorList>
            <person name="Gilroy R."/>
        </authorList>
    </citation>
    <scope>NUCLEOTIDE SEQUENCE</scope>
    <source>
        <strain evidence="2">ChiHjej11B10-19426</strain>
    </source>
</reference>
<organism evidence="2 3">
    <name type="scientific">Candidatus Tidjanibacter faecipullorum</name>
    <dbReference type="NCBI Taxonomy" id="2838766"/>
    <lineage>
        <taxon>Bacteria</taxon>
        <taxon>Pseudomonadati</taxon>
        <taxon>Bacteroidota</taxon>
        <taxon>Bacteroidia</taxon>
        <taxon>Bacteroidales</taxon>
        <taxon>Rikenellaceae</taxon>
        <taxon>Tidjanibacter</taxon>
    </lineage>
</organism>
<evidence type="ECO:0000256" key="1">
    <source>
        <dbReference type="SAM" id="SignalP"/>
    </source>
</evidence>
<evidence type="ECO:0000313" key="2">
    <source>
        <dbReference type="EMBL" id="HIZ14554.1"/>
    </source>
</evidence>
<gene>
    <name evidence="2" type="ORF">H9816_01370</name>
</gene>
<reference evidence="2" key="1">
    <citation type="journal article" date="2021" name="PeerJ">
        <title>Extensive microbial diversity within the chicken gut microbiome revealed by metagenomics and culture.</title>
        <authorList>
            <person name="Gilroy R."/>
            <person name="Ravi A."/>
            <person name="Getino M."/>
            <person name="Pursley I."/>
            <person name="Horton D.L."/>
            <person name="Alikhan N.F."/>
            <person name="Baker D."/>
            <person name="Gharbi K."/>
            <person name="Hall N."/>
            <person name="Watson M."/>
            <person name="Adriaenssens E.M."/>
            <person name="Foster-Nyarko E."/>
            <person name="Jarju S."/>
            <person name="Secka A."/>
            <person name="Antonio M."/>
            <person name="Oren A."/>
            <person name="Chaudhuri R.R."/>
            <person name="La Ragione R."/>
            <person name="Hildebrand F."/>
            <person name="Pallen M.J."/>
        </authorList>
    </citation>
    <scope>NUCLEOTIDE SEQUENCE</scope>
    <source>
        <strain evidence="2">ChiHjej11B10-19426</strain>
    </source>
</reference>
<protein>
    <recommendedName>
        <fullName evidence="4">Transporter</fullName>
    </recommendedName>
</protein>
<evidence type="ECO:0000313" key="3">
    <source>
        <dbReference type="Proteomes" id="UP000824014"/>
    </source>
</evidence>
<accession>A0A9D2DCW6</accession>
<keyword evidence="1" id="KW-0732">Signal</keyword>
<feature type="chain" id="PRO_5039247471" description="Transporter" evidence="1">
    <location>
        <begin position="20"/>
        <end position="262"/>
    </location>
</feature>
<dbReference type="EMBL" id="DXCC01000004">
    <property type="protein sequence ID" value="HIZ14554.1"/>
    <property type="molecule type" value="Genomic_DNA"/>
</dbReference>
<comment type="caution">
    <text evidence="2">The sequence shown here is derived from an EMBL/GenBank/DDBJ whole genome shotgun (WGS) entry which is preliminary data.</text>
</comment>
<dbReference type="AlphaFoldDB" id="A0A9D2DCW6"/>
<sequence length="262" mass="28765">MKHFSLLLMLLLTGWVGYAQNHELEQPASVDEVRTQSGVDPTRVTSRLGYSFRFFDRPADAAQINNRISATFGVNDWSFNLKADLISLNTLPGRSGFVTGFGGMAFSALNAFFVNERHALAASLDLAFPFASQNIATATGADGSLTLTPAVTYSYTINRSLMLAIQPQYAFSLATGRGYACTSVLTLRIFLAKFYDSGFYFVFEPRPIYDFQARQFDLVLSPIVGTTLGGGYAVSVLAEVPVRGQMLRSRGAMYLFALTRTF</sequence>
<name>A0A9D2DCW6_9BACT</name>